<feature type="compositionally biased region" description="Acidic residues" evidence="1">
    <location>
        <begin position="191"/>
        <end position="212"/>
    </location>
</feature>
<dbReference type="AlphaFoldDB" id="A0A5C6FR02"/>
<evidence type="ECO:0000259" key="3">
    <source>
        <dbReference type="PROSITE" id="PS50222"/>
    </source>
</evidence>
<feature type="region of interest" description="Disordered" evidence="1">
    <location>
        <begin position="162"/>
        <end position="212"/>
    </location>
</feature>
<reference evidence="4 5" key="1">
    <citation type="submission" date="2019-02" db="EMBL/GenBank/DDBJ databases">
        <title>Deep-cultivation of Planctomycetes and their phenomic and genomic characterization uncovers novel biology.</title>
        <authorList>
            <person name="Wiegand S."/>
            <person name="Jogler M."/>
            <person name="Boedeker C."/>
            <person name="Pinto D."/>
            <person name="Vollmers J."/>
            <person name="Rivas-Marin E."/>
            <person name="Kohn T."/>
            <person name="Peeters S.H."/>
            <person name="Heuer A."/>
            <person name="Rast P."/>
            <person name="Oberbeckmann S."/>
            <person name="Bunk B."/>
            <person name="Jeske O."/>
            <person name="Meyerdierks A."/>
            <person name="Storesund J.E."/>
            <person name="Kallscheuer N."/>
            <person name="Luecker S."/>
            <person name="Lage O.M."/>
            <person name="Pohl T."/>
            <person name="Merkel B.J."/>
            <person name="Hornburger P."/>
            <person name="Mueller R.-W."/>
            <person name="Bruemmer F."/>
            <person name="Labrenz M."/>
            <person name="Spormann A.M."/>
            <person name="Op Den Camp H."/>
            <person name="Overmann J."/>
            <person name="Amann R."/>
            <person name="Jetten M.S.M."/>
            <person name="Mascher T."/>
            <person name="Medema M.H."/>
            <person name="Devos D.P."/>
            <person name="Kaster A.-K."/>
            <person name="Ovreas L."/>
            <person name="Rohde M."/>
            <person name="Galperin M.Y."/>
            <person name="Jogler C."/>
        </authorList>
    </citation>
    <scope>NUCLEOTIDE SEQUENCE [LARGE SCALE GENOMIC DNA]</scope>
    <source>
        <strain evidence="4 5">V7</strain>
    </source>
</reference>
<evidence type="ECO:0000313" key="4">
    <source>
        <dbReference type="EMBL" id="TWU64704.1"/>
    </source>
</evidence>
<feature type="chain" id="PRO_5023001393" description="EF-hand domain-containing protein" evidence="2">
    <location>
        <begin position="23"/>
        <end position="212"/>
    </location>
</feature>
<comment type="caution">
    <text evidence="4">The sequence shown here is derived from an EMBL/GenBank/DDBJ whole genome shotgun (WGS) entry which is preliminary data.</text>
</comment>
<gene>
    <name evidence="4" type="ORF">V7x_02480</name>
</gene>
<accession>A0A5C6FR02</accession>
<evidence type="ECO:0000256" key="1">
    <source>
        <dbReference type="SAM" id="MobiDB-lite"/>
    </source>
</evidence>
<proteinExistence type="predicted"/>
<dbReference type="InterPro" id="IPR011992">
    <property type="entry name" value="EF-hand-dom_pair"/>
</dbReference>
<dbReference type="SUPFAM" id="SSF47473">
    <property type="entry name" value="EF-hand"/>
    <property type="match status" value="1"/>
</dbReference>
<feature type="signal peptide" evidence="2">
    <location>
        <begin position="1"/>
        <end position="22"/>
    </location>
</feature>
<protein>
    <recommendedName>
        <fullName evidence="3">EF-hand domain-containing protein</fullName>
    </recommendedName>
</protein>
<dbReference type="GO" id="GO:0005509">
    <property type="term" value="F:calcium ion binding"/>
    <property type="evidence" value="ECO:0007669"/>
    <property type="project" value="InterPro"/>
</dbReference>
<evidence type="ECO:0000256" key="2">
    <source>
        <dbReference type="SAM" id="SignalP"/>
    </source>
</evidence>
<dbReference type="InterPro" id="IPR002048">
    <property type="entry name" value="EF_hand_dom"/>
</dbReference>
<keyword evidence="2" id="KW-0732">Signal</keyword>
<dbReference type="PROSITE" id="PS00018">
    <property type="entry name" value="EF_HAND_1"/>
    <property type="match status" value="1"/>
</dbReference>
<evidence type="ECO:0000313" key="5">
    <source>
        <dbReference type="Proteomes" id="UP000316476"/>
    </source>
</evidence>
<feature type="compositionally biased region" description="Pro residues" evidence="1">
    <location>
        <begin position="173"/>
        <end position="188"/>
    </location>
</feature>
<feature type="domain" description="EF-hand" evidence="3">
    <location>
        <begin position="50"/>
        <end position="85"/>
    </location>
</feature>
<organism evidence="4 5">
    <name type="scientific">Crateriforma conspicua</name>
    <dbReference type="NCBI Taxonomy" id="2527996"/>
    <lineage>
        <taxon>Bacteria</taxon>
        <taxon>Pseudomonadati</taxon>
        <taxon>Planctomycetota</taxon>
        <taxon>Planctomycetia</taxon>
        <taxon>Planctomycetales</taxon>
        <taxon>Planctomycetaceae</taxon>
        <taxon>Crateriforma</taxon>
    </lineage>
</organism>
<dbReference type="EMBL" id="SJPZ01000001">
    <property type="protein sequence ID" value="TWU64704.1"/>
    <property type="molecule type" value="Genomic_DNA"/>
</dbReference>
<feature type="region of interest" description="Disordered" evidence="1">
    <location>
        <begin position="79"/>
        <end position="138"/>
    </location>
</feature>
<sequence precursor="true">MKCYLNAFAISGLLVFPIVASAQPPGRGGPPGMGGPGFHNGGPMEMRSQPSIEVLVLLFDQADLNRDGCLTKSELTRTMQSRSNPLAMGGAARRPPYMPPEGMRQDRPGDDGPMMPSGPASKPGEVMSDDAADSLDLNPRQSRQLKLLQAEVDRRLAAILTDEQELSLKNYRPPHPPGQPPQGDGPPPPRDDEDLDAADDNAEAEQNDVQED</sequence>
<name>A0A5C6FR02_9PLAN</name>
<dbReference type="PROSITE" id="PS50222">
    <property type="entry name" value="EF_HAND_2"/>
    <property type="match status" value="1"/>
</dbReference>
<dbReference type="InterPro" id="IPR018247">
    <property type="entry name" value="EF_Hand_1_Ca_BS"/>
</dbReference>
<dbReference type="Proteomes" id="UP000316476">
    <property type="component" value="Unassembled WGS sequence"/>
</dbReference>